<dbReference type="AlphaFoldDB" id="A0AAW2NER5"/>
<feature type="signal peptide" evidence="6">
    <location>
        <begin position="1"/>
        <end position="18"/>
    </location>
</feature>
<reference evidence="7" key="2">
    <citation type="journal article" date="2024" name="Plant">
        <title>Genomic evolution and insights into agronomic trait innovations of Sesamum species.</title>
        <authorList>
            <person name="Miao H."/>
            <person name="Wang L."/>
            <person name="Qu L."/>
            <person name="Liu H."/>
            <person name="Sun Y."/>
            <person name="Le M."/>
            <person name="Wang Q."/>
            <person name="Wei S."/>
            <person name="Zheng Y."/>
            <person name="Lin W."/>
            <person name="Duan Y."/>
            <person name="Cao H."/>
            <person name="Xiong S."/>
            <person name="Wang X."/>
            <person name="Wei L."/>
            <person name="Li C."/>
            <person name="Ma Q."/>
            <person name="Ju M."/>
            <person name="Zhao R."/>
            <person name="Li G."/>
            <person name="Mu C."/>
            <person name="Tian Q."/>
            <person name="Mei H."/>
            <person name="Zhang T."/>
            <person name="Gao T."/>
            <person name="Zhang H."/>
        </authorList>
    </citation>
    <scope>NUCLEOTIDE SEQUENCE</scope>
    <source>
        <strain evidence="7">KEN8</strain>
    </source>
</reference>
<keyword evidence="2 6" id="KW-0732">Signal</keyword>
<dbReference type="InterPro" id="IPR023214">
    <property type="entry name" value="HAD_sf"/>
</dbReference>
<evidence type="ECO:0000256" key="4">
    <source>
        <dbReference type="ARBA" id="ARBA00023180"/>
    </source>
</evidence>
<dbReference type="PANTHER" id="PTHR31284">
    <property type="entry name" value="ACID PHOSPHATASE-LIKE PROTEIN"/>
    <property type="match status" value="1"/>
</dbReference>
<evidence type="ECO:0000313" key="7">
    <source>
        <dbReference type="EMBL" id="KAL0341956.1"/>
    </source>
</evidence>
<reference evidence="7" key="1">
    <citation type="submission" date="2020-06" db="EMBL/GenBank/DDBJ databases">
        <authorList>
            <person name="Li T."/>
            <person name="Hu X."/>
            <person name="Zhang T."/>
            <person name="Song X."/>
            <person name="Zhang H."/>
            <person name="Dai N."/>
            <person name="Sheng W."/>
            <person name="Hou X."/>
            <person name="Wei L."/>
        </authorList>
    </citation>
    <scope>NUCLEOTIDE SEQUENCE</scope>
    <source>
        <strain evidence="7">KEN8</strain>
        <tissue evidence="7">Leaf</tissue>
    </source>
</reference>
<protein>
    <submittedName>
        <fullName evidence="7">Acid phosphatase 1</fullName>
    </submittedName>
</protein>
<gene>
    <name evidence="7" type="ORF">Scaly_1858200</name>
</gene>
<proteinExistence type="inferred from homology"/>
<keyword evidence="4" id="KW-0325">Glycoprotein</keyword>
<name>A0AAW2NER5_9LAMI</name>
<dbReference type="InterPro" id="IPR005519">
    <property type="entry name" value="Acid_phosphat_B-like"/>
</dbReference>
<dbReference type="GO" id="GO:0003993">
    <property type="term" value="F:acid phosphatase activity"/>
    <property type="evidence" value="ECO:0007669"/>
    <property type="project" value="InterPro"/>
</dbReference>
<accession>A0AAW2NER5</accession>
<dbReference type="GO" id="GO:0045735">
    <property type="term" value="F:nutrient reservoir activity"/>
    <property type="evidence" value="ECO:0007669"/>
    <property type="project" value="UniProtKB-KW"/>
</dbReference>
<dbReference type="CDD" id="cd07535">
    <property type="entry name" value="HAD_VSP"/>
    <property type="match status" value="1"/>
</dbReference>
<dbReference type="InterPro" id="IPR010028">
    <property type="entry name" value="Acid_phosphatase_pln"/>
</dbReference>
<evidence type="ECO:0000256" key="6">
    <source>
        <dbReference type="SAM" id="SignalP"/>
    </source>
</evidence>
<dbReference type="Pfam" id="PF03767">
    <property type="entry name" value="Acid_phosphat_B"/>
    <property type="match status" value="1"/>
</dbReference>
<comment type="similarity">
    <text evidence="5">Belongs to the APS1/VSP family.</text>
</comment>
<feature type="chain" id="PRO_5043452870" evidence="6">
    <location>
        <begin position="19"/>
        <end position="268"/>
    </location>
</feature>
<evidence type="ECO:0000256" key="3">
    <source>
        <dbReference type="ARBA" id="ARBA00022761"/>
    </source>
</evidence>
<dbReference type="PIRSF" id="PIRSF002674">
    <property type="entry name" value="VSP"/>
    <property type="match status" value="1"/>
</dbReference>
<dbReference type="PANTHER" id="PTHR31284:SF19">
    <property type="entry name" value="VEGETATIVE STORAGE PROTEIN 1-RELATED"/>
    <property type="match status" value="1"/>
</dbReference>
<comment type="function">
    <text evidence="1">May function as somatic storage protein during early seedling development.</text>
</comment>
<evidence type="ECO:0000256" key="2">
    <source>
        <dbReference type="ARBA" id="ARBA00022729"/>
    </source>
</evidence>
<dbReference type="EMBL" id="JACGWM010000011">
    <property type="protein sequence ID" value="KAL0341956.1"/>
    <property type="molecule type" value="Genomic_DNA"/>
</dbReference>
<dbReference type="NCBIfam" id="TIGR01675">
    <property type="entry name" value="plant-AP"/>
    <property type="match status" value="1"/>
</dbReference>
<organism evidence="7">
    <name type="scientific">Sesamum calycinum</name>
    <dbReference type="NCBI Taxonomy" id="2727403"/>
    <lineage>
        <taxon>Eukaryota</taxon>
        <taxon>Viridiplantae</taxon>
        <taxon>Streptophyta</taxon>
        <taxon>Embryophyta</taxon>
        <taxon>Tracheophyta</taxon>
        <taxon>Spermatophyta</taxon>
        <taxon>Magnoliopsida</taxon>
        <taxon>eudicotyledons</taxon>
        <taxon>Gunneridae</taxon>
        <taxon>Pentapetalae</taxon>
        <taxon>asterids</taxon>
        <taxon>lamiids</taxon>
        <taxon>Lamiales</taxon>
        <taxon>Pedaliaceae</taxon>
        <taxon>Sesamum</taxon>
    </lineage>
</organism>
<evidence type="ECO:0000256" key="1">
    <source>
        <dbReference type="ARBA" id="ARBA00002410"/>
    </source>
</evidence>
<comment type="caution">
    <text evidence="7">The sequence shown here is derived from an EMBL/GenBank/DDBJ whole genome shotgun (WGS) entry which is preliminary data.</text>
</comment>
<evidence type="ECO:0000256" key="5">
    <source>
        <dbReference type="PIRNR" id="PIRNR002674"/>
    </source>
</evidence>
<keyword evidence="3" id="KW-0758">Storage protein</keyword>
<dbReference type="Gene3D" id="3.40.50.1000">
    <property type="entry name" value="HAD superfamily/HAD-like"/>
    <property type="match status" value="1"/>
</dbReference>
<dbReference type="SUPFAM" id="SSF56784">
    <property type="entry name" value="HAD-like"/>
    <property type="match status" value="1"/>
</dbReference>
<sequence length="268" mass="30397">MGLPIFIILATLVSTSHAESDQVFNPIHLLRPRSGSGGLRMDELDCQSWQLAVETNNLQRWKLVPASCEEYVGHYMLGQQYRNDCDMVADVAIEYAKSLKLAGDGKEIWVFDVDETALSNLPYYARSDVQFGALPYNRTKYNEWLMEGSAPPVPAVLRLYKTLLYLGIKPVLISGASESLRDIKTVNLHRAGYYSWEKLIFKIKRMVVFRDVADRGMAAMVFKPKKRRELVEEGYRIVGNIGDQWSDLLGADAGNRTFKVPDPMYYVG</sequence>
<dbReference type="InterPro" id="IPR014403">
    <property type="entry name" value="APS1/VSP"/>
</dbReference>
<dbReference type="InterPro" id="IPR036412">
    <property type="entry name" value="HAD-like_sf"/>
</dbReference>